<organism evidence="2 3">
    <name type="scientific">Marinobacterium lutimaris</name>
    <dbReference type="NCBI Taxonomy" id="568106"/>
    <lineage>
        <taxon>Bacteria</taxon>
        <taxon>Pseudomonadati</taxon>
        <taxon>Pseudomonadota</taxon>
        <taxon>Gammaproteobacteria</taxon>
        <taxon>Oceanospirillales</taxon>
        <taxon>Oceanospirillaceae</taxon>
        <taxon>Marinobacterium</taxon>
    </lineage>
</organism>
<dbReference type="InterPro" id="IPR018389">
    <property type="entry name" value="DctP_fam"/>
</dbReference>
<gene>
    <name evidence="2" type="ORF">SAMN05444390_1011066</name>
</gene>
<protein>
    <submittedName>
        <fullName evidence="2">TRAP-type C4-dicarboxylate transport system, substrate-binding protein</fullName>
    </submittedName>
</protein>
<evidence type="ECO:0000313" key="3">
    <source>
        <dbReference type="Proteomes" id="UP000236745"/>
    </source>
</evidence>
<evidence type="ECO:0000313" key="2">
    <source>
        <dbReference type="EMBL" id="SEF99407.1"/>
    </source>
</evidence>
<dbReference type="PANTHER" id="PTHR33376:SF15">
    <property type="entry name" value="BLL6794 PROTEIN"/>
    <property type="match status" value="1"/>
</dbReference>
<keyword evidence="3" id="KW-1185">Reference proteome</keyword>
<dbReference type="InterPro" id="IPR038404">
    <property type="entry name" value="TRAP_DctP_sf"/>
</dbReference>
<keyword evidence="1" id="KW-0732">Signal</keyword>
<dbReference type="CDD" id="cd13665">
    <property type="entry name" value="PBP2_TRAP_Dctp3_4"/>
    <property type="match status" value="1"/>
</dbReference>
<dbReference type="AlphaFoldDB" id="A0A1H5WKF8"/>
<name>A0A1H5WKF8_9GAMM</name>
<dbReference type="PANTHER" id="PTHR33376">
    <property type="match status" value="1"/>
</dbReference>
<dbReference type="GO" id="GO:0055085">
    <property type="term" value="P:transmembrane transport"/>
    <property type="evidence" value="ECO:0007669"/>
    <property type="project" value="InterPro"/>
</dbReference>
<sequence length="282" mass="30897">MVVEQTSGDPGSLFNLVEDGVYDASFSYHGYLPGRFKLPQIVEQPGLGVGAESASVALWRVYNKYFSDSYEFDGLELIGMFTHGPGVLHSREPINSLSDLKGKKIRIGGGVQTEIGNRLEVTPVAAPAPKVYEMLQQGIIDGTFLPISEQKNLRLNEVAPNVTIFPGGLYLGSFSIFMNPDFLESLSAEDREAILGVSGEKLSAMAGKAWERIDAVGYKAAEEKDVHVNNIDGNSPVANSFYKAINGMKEDWVTSVSDRTDMAETAMDELWEIARDYENAKQ</sequence>
<dbReference type="SUPFAM" id="SSF53850">
    <property type="entry name" value="Periplasmic binding protein-like II"/>
    <property type="match status" value="1"/>
</dbReference>
<dbReference type="Pfam" id="PF03480">
    <property type="entry name" value="DctP"/>
    <property type="match status" value="1"/>
</dbReference>
<reference evidence="2 3" key="1">
    <citation type="submission" date="2016-10" db="EMBL/GenBank/DDBJ databases">
        <authorList>
            <person name="de Groot N.N."/>
        </authorList>
    </citation>
    <scope>NUCLEOTIDE SEQUENCE [LARGE SCALE GENOMIC DNA]</scope>
    <source>
        <strain evidence="2 3">DSM 22012</strain>
    </source>
</reference>
<dbReference type="NCBIfam" id="NF037995">
    <property type="entry name" value="TRAP_S1"/>
    <property type="match status" value="1"/>
</dbReference>
<dbReference type="EMBL" id="FNVQ01000001">
    <property type="protein sequence ID" value="SEF99407.1"/>
    <property type="molecule type" value="Genomic_DNA"/>
</dbReference>
<accession>A0A1H5WKF8</accession>
<proteinExistence type="predicted"/>
<dbReference type="Proteomes" id="UP000236745">
    <property type="component" value="Unassembled WGS sequence"/>
</dbReference>
<dbReference type="Gene3D" id="3.40.190.170">
    <property type="entry name" value="Bacterial extracellular solute-binding protein, family 7"/>
    <property type="match status" value="1"/>
</dbReference>
<evidence type="ECO:0000256" key="1">
    <source>
        <dbReference type="ARBA" id="ARBA00022729"/>
    </source>
</evidence>